<sequence length="115" mass="13091">MKVTQQENYIIVKDEKNDVIGFSNYLENEAYKSIEGKNIVVDILKYGELTLEELLSYLALSNKHRSSDHSFVIVNDTINIDLVPEELMVVPTLLEAGDVIQMDEIQRDLGGLDEF</sequence>
<accession>A0A1M6BQ26</accession>
<reference evidence="1 2" key="1">
    <citation type="submission" date="2016-11" db="EMBL/GenBank/DDBJ databases">
        <authorList>
            <person name="Jaros S."/>
            <person name="Januszkiewicz K."/>
            <person name="Wedrychowicz H."/>
        </authorList>
    </citation>
    <scope>NUCLEOTIDE SEQUENCE [LARGE SCALE GENOMIC DNA]</scope>
    <source>
        <strain evidence="1 2">DSM 21425</strain>
    </source>
</reference>
<dbReference type="Proteomes" id="UP000184225">
    <property type="component" value="Unassembled WGS sequence"/>
</dbReference>
<dbReference type="STRING" id="579105.SAMN04488096_102164"/>
<name>A0A1M6BQ26_9FLAO</name>
<proteinExistence type="predicted"/>
<organism evidence="1 2">
    <name type="scientific">Mesonia phycicola</name>
    <dbReference type="NCBI Taxonomy" id="579105"/>
    <lineage>
        <taxon>Bacteria</taxon>
        <taxon>Pseudomonadati</taxon>
        <taxon>Bacteroidota</taxon>
        <taxon>Flavobacteriia</taxon>
        <taxon>Flavobacteriales</taxon>
        <taxon>Flavobacteriaceae</taxon>
        <taxon>Mesonia</taxon>
    </lineage>
</organism>
<evidence type="ECO:0000313" key="2">
    <source>
        <dbReference type="Proteomes" id="UP000184225"/>
    </source>
</evidence>
<gene>
    <name evidence="1" type="ORF">SAMN04488096_102164</name>
</gene>
<evidence type="ECO:0000313" key="1">
    <source>
        <dbReference type="EMBL" id="SHI50806.1"/>
    </source>
</evidence>
<dbReference type="RefSeq" id="WP_073148319.1">
    <property type="nucleotide sequence ID" value="NZ_FQYY01000002.1"/>
</dbReference>
<keyword evidence="2" id="KW-1185">Reference proteome</keyword>
<dbReference type="AlphaFoldDB" id="A0A1M6BQ26"/>
<dbReference type="OrthoDB" id="1442602at2"/>
<dbReference type="EMBL" id="FQYY01000002">
    <property type="protein sequence ID" value="SHI50806.1"/>
    <property type="molecule type" value="Genomic_DNA"/>
</dbReference>
<protein>
    <submittedName>
        <fullName evidence="1">Uncharacterized protein</fullName>
    </submittedName>
</protein>